<gene>
    <name evidence="2" type="ORF">TbgDal_VII3130</name>
</gene>
<dbReference type="KEGG" id="tbg:TbgDal_VII3130"/>
<protein>
    <submittedName>
        <fullName evidence="2">Uncharacterized protein</fullName>
    </submittedName>
</protein>
<reference evidence="3" key="1">
    <citation type="journal article" date="2010" name="PLoS Negl. Trop. Dis.">
        <title>The genome sequence of Trypanosoma brucei gambiense, causative agent of chronic human african trypanosomiasis.</title>
        <authorList>
            <person name="Jackson A.P."/>
            <person name="Sanders M."/>
            <person name="Berry A."/>
            <person name="McQuillan J."/>
            <person name="Aslett M.A."/>
            <person name="Quail M.A."/>
            <person name="Chukualim B."/>
            <person name="Capewell P."/>
            <person name="MacLeod A."/>
            <person name="Melville S.E."/>
            <person name="Gibson W."/>
            <person name="Barry J.D."/>
            <person name="Berriman M."/>
            <person name="Hertz-Fowler C."/>
        </authorList>
    </citation>
    <scope>NUCLEOTIDE SEQUENCE [LARGE SCALE GENOMIC DNA]</scope>
    <source>
        <strain evidence="3">MHOM/CI/86/DAL972</strain>
    </source>
</reference>
<feature type="transmembrane region" description="Helical" evidence="1">
    <location>
        <begin position="94"/>
        <end position="113"/>
    </location>
</feature>
<feature type="transmembrane region" description="Helical" evidence="1">
    <location>
        <begin position="62"/>
        <end position="82"/>
    </location>
</feature>
<sequence>MDERKRWENCSYFISVCCVSYILYLQGGGGMFEDADSPSLCRYLVHFQLFALSGWKDVGNPISSVMFWCGLFFLFSTRLVIVPNPCFFVGCVRTFYTLLLYPFIITCLFPRLVA</sequence>
<dbReference type="EMBL" id="FN554970">
    <property type="protein sequence ID" value="CBH12369.1"/>
    <property type="molecule type" value="Genomic_DNA"/>
</dbReference>
<keyword evidence="1" id="KW-0472">Membrane</keyword>
<proteinExistence type="predicted"/>
<name>C9ZSI5_TRYB9</name>
<dbReference type="RefSeq" id="XP_011774650.1">
    <property type="nucleotide sequence ID" value="XM_011776348.1"/>
</dbReference>
<dbReference type="Proteomes" id="UP000002316">
    <property type="component" value="Chromosome 7"/>
</dbReference>
<feature type="transmembrane region" description="Helical" evidence="1">
    <location>
        <begin position="12"/>
        <end position="32"/>
    </location>
</feature>
<evidence type="ECO:0000256" key="1">
    <source>
        <dbReference type="SAM" id="Phobius"/>
    </source>
</evidence>
<keyword evidence="1" id="KW-0812">Transmembrane</keyword>
<organism evidence="2 3">
    <name type="scientific">Trypanosoma brucei gambiense (strain MHOM/CI/86/DAL972)</name>
    <dbReference type="NCBI Taxonomy" id="679716"/>
    <lineage>
        <taxon>Eukaryota</taxon>
        <taxon>Discoba</taxon>
        <taxon>Euglenozoa</taxon>
        <taxon>Kinetoplastea</taxon>
        <taxon>Metakinetoplastina</taxon>
        <taxon>Trypanosomatida</taxon>
        <taxon>Trypanosomatidae</taxon>
        <taxon>Trypanosoma</taxon>
    </lineage>
</organism>
<evidence type="ECO:0000313" key="3">
    <source>
        <dbReference type="Proteomes" id="UP000002316"/>
    </source>
</evidence>
<dbReference type="AlphaFoldDB" id="C9ZSI5"/>
<accession>C9ZSI5</accession>
<dbReference type="GeneID" id="23862495"/>
<evidence type="ECO:0000313" key="2">
    <source>
        <dbReference type="EMBL" id="CBH12369.1"/>
    </source>
</evidence>
<keyword evidence="1" id="KW-1133">Transmembrane helix</keyword>